<evidence type="ECO:0000256" key="1">
    <source>
        <dbReference type="SAM" id="MobiDB-lite"/>
    </source>
</evidence>
<proteinExistence type="predicted"/>
<evidence type="ECO:0008006" key="3">
    <source>
        <dbReference type="Google" id="ProtNLM"/>
    </source>
</evidence>
<dbReference type="InterPro" id="IPR029046">
    <property type="entry name" value="LolA/LolB/LppX"/>
</dbReference>
<feature type="region of interest" description="Disordered" evidence="1">
    <location>
        <begin position="258"/>
        <end position="287"/>
    </location>
</feature>
<evidence type="ECO:0000313" key="2">
    <source>
        <dbReference type="EMBL" id="CAA9467050.1"/>
    </source>
</evidence>
<gene>
    <name evidence="2" type="ORF">AVDCRST_MAG02-3231</name>
</gene>
<dbReference type="PANTHER" id="PTHR37507">
    <property type="entry name" value="SPORULATION PROTEIN YDCC"/>
    <property type="match status" value="1"/>
</dbReference>
<reference evidence="2" key="1">
    <citation type="submission" date="2020-02" db="EMBL/GenBank/DDBJ databases">
        <authorList>
            <person name="Meier V. D."/>
        </authorList>
    </citation>
    <scope>NUCLEOTIDE SEQUENCE</scope>
    <source>
        <strain evidence="2">AVDCRST_MAG02</strain>
    </source>
</reference>
<protein>
    <recommendedName>
        <fullName evidence="3">MucB/RseB N-terminal domain-containing protein</fullName>
    </recommendedName>
</protein>
<dbReference type="PANTHER" id="PTHR37507:SF2">
    <property type="entry name" value="SPORULATION PROTEIN YDCC"/>
    <property type="match status" value="1"/>
</dbReference>
<accession>A0A6J4R9X4</accession>
<dbReference type="InterPro" id="IPR052944">
    <property type="entry name" value="Sporulation_related"/>
</dbReference>
<feature type="compositionally biased region" description="Basic and acidic residues" evidence="1">
    <location>
        <begin position="144"/>
        <end position="154"/>
    </location>
</feature>
<dbReference type="Gene3D" id="2.50.20.10">
    <property type="entry name" value="Lipoprotein localisation LolA/LolB/LppX"/>
    <property type="match status" value="1"/>
</dbReference>
<dbReference type="SUPFAM" id="SSF89392">
    <property type="entry name" value="Prokaryotic lipoproteins and lipoprotein localization factors"/>
    <property type="match status" value="1"/>
</dbReference>
<feature type="compositionally biased region" description="Basic and acidic residues" evidence="1">
    <location>
        <begin position="265"/>
        <end position="282"/>
    </location>
</feature>
<dbReference type="AlphaFoldDB" id="A0A6J4R9X4"/>
<feature type="region of interest" description="Disordered" evidence="1">
    <location>
        <begin position="140"/>
        <end position="160"/>
    </location>
</feature>
<sequence length="425" mass="43998">MASDARAGRKPARLLVLVLGVAALVTLAAVFLGTRISASQAAPEELSDAELLARVALAADDPPEFGATVTVEQELVPTQLLDSMAGGAESGPALASAPRTARVWYGGEDRARADLLGENGDKVFVKDGEKVSFYDGATNTLRAGRADGDPRPEETGEAVSPAEVDKMLAKLGETSNLDQAEPTTLEGRGAHVLTLTPKQPNSTLVSRAQALVDSETYLPLRFLLFADGREEPVLSYEVSGFDPGPVPAERFELQTPPGAEVLPLKPDREHPEFRAPNGEREGGPAGGVREVAGVGKARESVNFGVRRLGEVPGERSLEGTYLTPGGGVVLAYGSGWGTIVLSQEPGEGAATPQAIPGAAIPEGGEMGGTGDALQLPTVDLGGGVEAREFSTPVGTALVWSDNGVSYALAGSIPAPELERAARGLR</sequence>
<dbReference type="EMBL" id="CADCVH010000098">
    <property type="protein sequence ID" value="CAA9467050.1"/>
    <property type="molecule type" value="Genomic_DNA"/>
</dbReference>
<name>A0A6J4R9X4_9ACTN</name>
<organism evidence="2">
    <name type="scientific">uncultured Rubrobacteraceae bacterium</name>
    <dbReference type="NCBI Taxonomy" id="349277"/>
    <lineage>
        <taxon>Bacteria</taxon>
        <taxon>Bacillati</taxon>
        <taxon>Actinomycetota</taxon>
        <taxon>Rubrobacteria</taxon>
        <taxon>Rubrobacterales</taxon>
        <taxon>Rubrobacteraceae</taxon>
        <taxon>environmental samples</taxon>
    </lineage>
</organism>